<gene>
    <name evidence="2" type="ORF">DILT_LOCUS4539</name>
</gene>
<feature type="region of interest" description="Disordered" evidence="1">
    <location>
        <begin position="58"/>
        <end position="78"/>
    </location>
</feature>
<evidence type="ECO:0000256" key="1">
    <source>
        <dbReference type="SAM" id="MobiDB-lite"/>
    </source>
</evidence>
<dbReference type="AlphaFoldDB" id="A0A3P7LFJ2"/>
<evidence type="ECO:0000313" key="2">
    <source>
        <dbReference type="EMBL" id="VDN08708.1"/>
    </source>
</evidence>
<reference evidence="2 3" key="1">
    <citation type="submission" date="2018-11" db="EMBL/GenBank/DDBJ databases">
        <authorList>
            <consortium name="Pathogen Informatics"/>
        </authorList>
    </citation>
    <scope>NUCLEOTIDE SEQUENCE [LARGE SCALE GENOMIC DNA]</scope>
</reference>
<keyword evidence="3" id="KW-1185">Reference proteome</keyword>
<accession>A0A3P7LFJ2</accession>
<name>A0A3P7LFJ2_DIBLA</name>
<dbReference type="EMBL" id="UYRU01045641">
    <property type="protein sequence ID" value="VDN08708.1"/>
    <property type="molecule type" value="Genomic_DNA"/>
</dbReference>
<proteinExistence type="predicted"/>
<sequence length="78" mass="8173">MTSVQGDQIATDAPIADNVNAEQNVGDGYEAVGAACGYHLETRATQSGSNWIGRLRARKKSAASGESQEPEYSPSEDG</sequence>
<dbReference type="Proteomes" id="UP000281553">
    <property type="component" value="Unassembled WGS sequence"/>
</dbReference>
<organism evidence="2 3">
    <name type="scientific">Dibothriocephalus latus</name>
    <name type="common">Fish tapeworm</name>
    <name type="synonym">Diphyllobothrium latum</name>
    <dbReference type="NCBI Taxonomy" id="60516"/>
    <lineage>
        <taxon>Eukaryota</taxon>
        <taxon>Metazoa</taxon>
        <taxon>Spiralia</taxon>
        <taxon>Lophotrochozoa</taxon>
        <taxon>Platyhelminthes</taxon>
        <taxon>Cestoda</taxon>
        <taxon>Eucestoda</taxon>
        <taxon>Diphyllobothriidea</taxon>
        <taxon>Diphyllobothriidae</taxon>
        <taxon>Dibothriocephalus</taxon>
    </lineage>
</organism>
<protein>
    <submittedName>
        <fullName evidence="2">Uncharacterized protein</fullName>
    </submittedName>
</protein>
<evidence type="ECO:0000313" key="3">
    <source>
        <dbReference type="Proteomes" id="UP000281553"/>
    </source>
</evidence>